<evidence type="ECO:0000256" key="5">
    <source>
        <dbReference type="ARBA" id="ARBA00022553"/>
    </source>
</evidence>
<dbReference type="CDD" id="cd09804">
    <property type="entry name" value="Dcp1"/>
    <property type="match status" value="1"/>
</dbReference>
<dbReference type="Gene3D" id="2.30.29.30">
    <property type="entry name" value="Pleckstrin-homology domain (PH domain)/Phosphotyrosine-binding domain (PTB)"/>
    <property type="match status" value="1"/>
</dbReference>
<dbReference type="GO" id="GO:0008047">
    <property type="term" value="F:enzyme activator activity"/>
    <property type="evidence" value="ECO:0007669"/>
    <property type="project" value="InterPro"/>
</dbReference>
<feature type="compositionally biased region" description="Basic and acidic residues" evidence="11">
    <location>
        <begin position="132"/>
        <end position="141"/>
    </location>
</feature>
<proteinExistence type="inferred from homology"/>
<comment type="catalytic activity">
    <reaction evidence="10">
        <text>a 5'-end (N(7)-methyl 5'-triphosphoguanosine)-ribonucleoside in mRNA + H2O = N(7)-methyl-GDP + a 5'-end phospho-ribonucleoside in mRNA + 2 H(+)</text>
        <dbReference type="Rhea" id="RHEA:67484"/>
        <dbReference type="Rhea" id="RHEA-COMP:15692"/>
        <dbReference type="Rhea" id="RHEA-COMP:17167"/>
        <dbReference type="ChEBI" id="CHEBI:15377"/>
        <dbReference type="ChEBI" id="CHEBI:15378"/>
        <dbReference type="ChEBI" id="CHEBI:63714"/>
        <dbReference type="ChEBI" id="CHEBI:138282"/>
        <dbReference type="ChEBI" id="CHEBI:156461"/>
        <dbReference type="EC" id="3.6.1.62"/>
    </reaction>
    <physiologicalReaction direction="left-to-right" evidence="10">
        <dbReference type="Rhea" id="RHEA:67485"/>
    </physiologicalReaction>
</comment>
<comment type="similarity">
    <text evidence="3">Belongs to the DCP1 family.</text>
</comment>
<dbReference type="InterPro" id="IPR031953">
    <property type="entry name" value="mRNA_decap_C"/>
</dbReference>
<dbReference type="PANTHER" id="PTHR16290">
    <property type="entry name" value="TRANSCRIPTION FACTOR SMIF DECAPPING ENZYME DCP1"/>
    <property type="match status" value="1"/>
</dbReference>
<dbReference type="Ensembl" id="ENSCATT00000067355.1">
    <property type="protein sequence ID" value="ENSCATP00000042919.1"/>
    <property type="gene ID" value="ENSCATG00000044027.1"/>
</dbReference>
<dbReference type="GO" id="GO:0000932">
    <property type="term" value="C:P-body"/>
    <property type="evidence" value="ECO:0007669"/>
    <property type="project" value="TreeGrafter"/>
</dbReference>
<gene>
    <name evidence="13" type="primary">DCP1A</name>
</gene>
<dbReference type="GeneTree" id="ENSGT00940000158818"/>
<dbReference type="GO" id="GO:0140933">
    <property type="term" value="F:5'-(N(7)-methylguanosine 5'-triphospho)-[mRNA] hydrolase activity"/>
    <property type="evidence" value="ECO:0007669"/>
    <property type="project" value="UniProtKB-EC"/>
</dbReference>
<evidence type="ECO:0000313" key="13">
    <source>
        <dbReference type="Ensembl" id="ENSCATP00000042919.1"/>
    </source>
</evidence>
<dbReference type="GO" id="GO:0000184">
    <property type="term" value="P:nuclear-transcribed mRNA catabolic process, nonsense-mediated decay"/>
    <property type="evidence" value="ECO:0007669"/>
    <property type="project" value="UniProtKB-KW"/>
</dbReference>
<reference evidence="13" key="2">
    <citation type="submission" date="2025-09" db="UniProtKB">
        <authorList>
            <consortium name="Ensembl"/>
        </authorList>
    </citation>
    <scope>IDENTIFICATION</scope>
</reference>
<dbReference type="Pfam" id="PF06058">
    <property type="entry name" value="DCP1"/>
    <property type="match status" value="1"/>
</dbReference>
<dbReference type="EC" id="3.6.1.62" evidence="9"/>
<protein>
    <recommendedName>
        <fullName evidence="9">5'-(N(7)-methylguanosine 5'-triphospho)-[mRNA] hydrolase</fullName>
        <ecNumber evidence="9">3.6.1.62</ecNumber>
    </recommendedName>
</protein>
<dbReference type="GO" id="GO:0005634">
    <property type="term" value="C:nucleus"/>
    <property type="evidence" value="ECO:0007669"/>
    <property type="project" value="UniProtKB-SubCell"/>
</dbReference>
<evidence type="ECO:0000256" key="2">
    <source>
        <dbReference type="ARBA" id="ARBA00004496"/>
    </source>
</evidence>
<evidence type="ECO:0000256" key="6">
    <source>
        <dbReference type="ARBA" id="ARBA00022801"/>
    </source>
</evidence>
<keyword evidence="8" id="KW-0539">Nucleus</keyword>
<dbReference type="GO" id="GO:0003729">
    <property type="term" value="F:mRNA binding"/>
    <property type="evidence" value="ECO:0007669"/>
    <property type="project" value="TreeGrafter"/>
</dbReference>
<dbReference type="InterPro" id="IPR010334">
    <property type="entry name" value="Dcp1"/>
</dbReference>
<feature type="region of interest" description="Disordered" evidence="11">
    <location>
        <begin position="225"/>
        <end position="245"/>
    </location>
</feature>
<evidence type="ECO:0000256" key="8">
    <source>
        <dbReference type="ARBA" id="ARBA00023242"/>
    </source>
</evidence>
<evidence type="ECO:0000256" key="9">
    <source>
        <dbReference type="ARBA" id="ARBA00026102"/>
    </source>
</evidence>
<evidence type="ECO:0000259" key="12">
    <source>
        <dbReference type="Pfam" id="PF16741"/>
    </source>
</evidence>
<dbReference type="InterPro" id="IPR011993">
    <property type="entry name" value="PH-like_dom_sf"/>
</dbReference>
<keyword evidence="4" id="KW-0963">Cytoplasm</keyword>
<evidence type="ECO:0000256" key="11">
    <source>
        <dbReference type="SAM" id="MobiDB-lite"/>
    </source>
</evidence>
<keyword evidence="6" id="KW-0378">Hydrolase</keyword>
<evidence type="ECO:0000256" key="1">
    <source>
        <dbReference type="ARBA" id="ARBA00004123"/>
    </source>
</evidence>
<dbReference type="AlphaFoldDB" id="A0A2K5NZF6"/>
<reference evidence="13" key="1">
    <citation type="submission" date="2025-08" db="UniProtKB">
        <authorList>
            <consortium name="Ensembl"/>
        </authorList>
    </citation>
    <scope>IDENTIFICATION</scope>
</reference>
<dbReference type="Bgee" id="ENSCATG00000044027">
    <property type="expression patterns" value="Expressed in skeletal muscle tissue and 12 other cell types or tissues"/>
</dbReference>
<evidence type="ECO:0000256" key="4">
    <source>
        <dbReference type="ARBA" id="ARBA00022490"/>
    </source>
</evidence>
<keyword evidence="14" id="KW-1185">Reference proteome</keyword>
<dbReference type="Proteomes" id="UP000233060">
    <property type="component" value="Unassembled WGS sequence"/>
</dbReference>
<organism evidence="13 14">
    <name type="scientific">Cercocebus atys</name>
    <name type="common">Sooty mangabey</name>
    <name type="synonym">Cercocebus torquatus atys</name>
    <dbReference type="NCBI Taxonomy" id="9531"/>
    <lineage>
        <taxon>Eukaryota</taxon>
        <taxon>Metazoa</taxon>
        <taxon>Chordata</taxon>
        <taxon>Craniata</taxon>
        <taxon>Vertebrata</taxon>
        <taxon>Euteleostomi</taxon>
        <taxon>Mammalia</taxon>
        <taxon>Eutheria</taxon>
        <taxon>Euarchontoglires</taxon>
        <taxon>Primates</taxon>
        <taxon>Haplorrhini</taxon>
        <taxon>Catarrhini</taxon>
        <taxon>Cercopithecidae</taxon>
        <taxon>Cercopithecinae</taxon>
        <taxon>Cercocebus</taxon>
    </lineage>
</organism>
<comment type="subcellular location">
    <subcellularLocation>
        <location evidence="2">Cytoplasm</location>
    </subcellularLocation>
    <subcellularLocation>
        <location evidence="1">Nucleus</location>
    </subcellularLocation>
</comment>
<sequence length="544" mass="59203">MEALSRAGQEMSLAALKQHDPYITSIADLTGQVALYTFCPKANQWEKTDIEGTLFVYRRSASPYHGFTIVNRLNMHNLVEPVNKDLEFQLHEPFLLYRNASLSIYSIWFYDKNDCHRIAKLMADVVEEETRRSQQAARDKQSPSQANGCSDHRPIDILEMLSRAKDEYERSAPSGHKHLTVEELFGTSLPKEQPAVVGLDSEEVERLPGDASQKEPNSFLPFPFEQSGGAPQSETLGVPSAAHHSVQPEITTPVLITPASITQSNEKHAPTYTIPLSPVLSPTLPSEAPTTQVPPSLPRNSTMMQAVKTTPRQRSPLLNQPVPELSHAGLIASQSPFRAPLNVANTAGTSLPSVDLLQKLRLTPQHDQIQTQPLGKGAMVASFSPAAGQLATPESFIEPPSKTAAARAAASASLSNMVLAPLQSMQQNQDPEVFVQPKVLSSAIPVAGAPLVTATTTAVSSVLLAPSVFQQTVTRSSDLERKASSPSPLTIGTPESQRKPSIILSKSQLQDTLIHLIKNDSSFLSTLHEVYLQVLTKNKDNHNL</sequence>
<feature type="domain" description="mRNA-decapping enzyme C-terminal" evidence="12">
    <location>
        <begin position="503"/>
        <end position="543"/>
    </location>
</feature>
<feature type="region of interest" description="Disordered" evidence="11">
    <location>
        <begin position="475"/>
        <end position="498"/>
    </location>
</feature>
<evidence type="ECO:0000256" key="10">
    <source>
        <dbReference type="ARBA" id="ARBA00047661"/>
    </source>
</evidence>
<keyword evidence="7" id="KW-0866">Nonsense-mediated mRNA decay</keyword>
<dbReference type="SUPFAM" id="SSF50729">
    <property type="entry name" value="PH domain-like"/>
    <property type="match status" value="1"/>
</dbReference>
<keyword evidence="5" id="KW-0597">Phosphoprotein</keyword>
<feature type="compositionally biased region" description="Polar residues" evidence="11">
    <location>
        <begin position="484"/>
        <end position="495"/>
    </location>
</feature>
<dbReference type="FunFam" id="2.30.29.30:FF:000097">
    <property type="entry name" value="Putative mRNA-decapping enzyme 1A"/>
    <property type="match status" value="1"/>
</dbReference>
<dbReference type="GO" id="GO:0000290">
    <property type="term" value="P:deadenylation-dependent decapping of nuclear-transcribed mRNA"/>
    <property type="evidence" value="ECO:0007669"/>
    <property type="project" value="InterPro"/>
</dbReference>
<dbReference type="Gene3D" id="6.10.140.2030">
    <property type="match status" value="1"/>
</dbReference>
<name>A0A2K5NZF6_CERAT</name>
<accession>A0A2K5NZF6</accession>
<dbReference type="Pfam" id="PF16741">
    <property type="entry name" value="mRNA_decap_C"/>
    <property type="match status" value="1"/>
</dbReference>
<evidence type="ECO:0000256" key="7">
    <source>
        <dbReference type="ARBA" id="ARBA00023161"/>
    </source>
</evidence>
<dbReference type="GO" id="GO:0031087">
    <property type="term" value="P:deadenylation-independent decapping of nuclear-transcribed mRNA"/>
    <property type="evidence" value="ECO:0007669"/>
    <property type="project" value="TreeGrafter"/>
</dbReference>
<dbReference type="PANTHER" id="PTHR16290:SF4">
    <property type="entry name" value="MRNA-DECAPPING ENZYME 1A"/>
    <property type="match status" value="1"/>
</dbReference>
<feature type="region of interest" description="Disordered" evidence="11">
    <location>
        <begin position="132"/>
        <end position="153"/>
    </location>
</feature>
<evidence type="ECO:0000313" key="14">
    <source>
        <dbReference type="Proteomes" id="UP000233060"/>
    </source>
</evidence>
<evidence type="ECO:0000256" key="3">
    <source>
        <dbReference type="ARBA" id="ARBA00008778"/>
    </source>
</evidence>